<sequence>MSTALSLCSDRRLQELVDAGTPVGSGIGGQTVLLDVEGTPVFVKQVRLTDLERRPENLRSTANLFGLPAYCHFGVGTIGGPGFGAWRELAAHVMTTGWVIAGDHDGFPLMHHWRVLPDAGRPLPEELADVEHAVAYWGGERRSGTGSRPWNSPRRA</sequence>
<reference evidence="1 2" key="1">
    <citation type="submission" date="2020-07" db="EMBL/GenBank/DDBJ databases">
        <title>Sequencing the genomes of 1000 actinobacteria strains.</title>
        <authorList>
            <person name="Klenk H.-P."/>
        </authorList>
    </citation>
    <scope>NUCLEOTIDE SEQUENCE [LARGE SCALE GENOMIC DNA]</scope>
    <source>
        <strain evidence="1 2">DSM 44121</strain>
    </source>
</reference>
<protein>
    <submittedName>
        <fullName evidence="1">Uncharacterized protein</fullName>
    </submittedName>
</protein>
<organism evidence="1 2">
    <name type="scientific">Promicromonospora sukumoe</name>
    <dbReference type="NCBI Taxonomy" id="88382"/>
    <lineage>
        <taxon>Bacteria</taxon>
        <taxon>Bacillati</taxon>
        <taxon>Actinomycetota</taxon>
        <taxon>Actinomycetes</taxon>
        <taxon>Micrococcales</taxon>
        <taxon>Promicromonosporaceae</taxon>
        <taxon>Promicromonospora</taxon>
    </lineage>
</organism>
<dbReference type="AlphaFoldDB" id="A0A7W3J8Z4"/>
<evidence type="ECO:0000313" key="2">
    <source>
        <dbReference type="Proteomes" id="UP000540568"/>
    </source>
</evidence>
<accession>A0A7W3J8Z4</accession>
<name>A0A7W3J8Z4_9MICO</name>
<keyword evidence="2" id="KW-1185">Reference proteome</keyword>
<evidence type="ECO:0000313" key="1">
    <source>
        <dbReference type="EMBL" id="MBA8808314.1"/>
    </source>
</evidence>
<dbReference type="RefSeq" id="WP_220489648.1">
    <property type="nucleotide sequence ID" value="NZ_BAAATF010000003.1"/>
</dbReference>
<gene>
    <name evidence="1" type="ORF">FHX71_002256</name>
</gene>
<dbReference type="Proteomes" id="UP000540568">
    <property type="component" value="Unassembled WGS sequence"/>
</dbReference>
<proteinExistence type="predicted"/>
<dbReference type="EMBL" id="JACGWV010000001">
    <property type="protein sequence ID" value="MBA8808314.1"/>
    <property type="molecule type" value="Genomic_DNA"/>
</dbReference>
<comment type="caution">
    <text evidence="1">The sequence shown here is derived from an EMBL/GenBank/DDBJ whole genome shotgun (WGS) entry which is preliminary data.</text>
</comment>